<keyword evidence="2" id="KW-1185">Reference proteome</keyword>
<organism evidence="1 2">
    <name type="scientific">Tessaracoccus bendigoensis DSM 12906</name>
    <dbReference type="NCBI Taxonomy" id="1123357"/>
    <lineage>
        <taxon>Bacteria</taxon>
        <taxon>Bacillati</taxon>
        <taxon>Actinomycetota</taxon>
        <taxon>Actinomycetes</taxon>
        <taxon>Propionibacteriales</taxon>
        <taxon>Propionibacteriaceae</taxon>
        <taxon>Tessaracoccus</taxon>
    </lineage>
</organism>
<protein>
    <submittedName>
        <fullName evidence="1">Uncharacterized protein</fullName>
    </submittedName>
</protein>
<name>A0A1M6FMI6_9ACTN</name>
<reference evidence="1 2" key="1">
    <citation type="submission" date="2016-11" db="EMBL/GenBank/DDBJ databases">
        <authorList>
            <person name="Jaros S."/>
            <person name="Januszkiewicz K."/>
            <person name="Wedrychowicz H."/>
        </authorList>
    </citation>
    <scope>NUCLEOTIDE SEQUENCE [LARGE SCALE GENOMIC DNA]</scope>
    <source>
        <strain evidence="1 2">DSM 12906</strain>
    </source>
</reference>
<sequence>MLQDALGAPLTLPTEGEVGQPAVGDLWVVSADGQDRGVVMISAVRDLHVLAWPVTLPTRAAAAPSFLITVPDMGDFVAWPDAEFGLALAALDRRLAHVLDDRTIRTIRWAVTEDEPVDDVSTCPAVNTAEAVAAFEAVCSQAWALGDWAWPDNTIGEAALSQDALSDAGVEIAQLAQALGVKPGRASALARGVKVPTPEEVATILSLFPAGTVAGDILEPVDGADAVVLSLPEYKSRVRLLSTERTLPERRARTMVWEQACSRAARQVAHTAPLEAARARVNYALEELMGWT</sequence>
<dbReference type="Proteomes" id="UP000184512">
    <property type="component" value="Unassembled WGS sequence"/>
</dbReference>
<evidence type="ECO:0000313" key="1">
    <source>
        <dbReference type="EMBL" id="SHI98875.1"/>
    </source>
</evidence>
<gene>
    <name evidence="1" type="ORF">SAMN02745244_01482</name>
</gene>
<proteinExistence type="predicted"/>
<dbReference type="EMBL" id="FQZG01000022">
    <property type="protein sequence ID" value="SHI98875.1"/>
    <property type="molecule type" value="Genomic_DNA"/>
</dbReference>
<accession>A0A1M6FMI6</accession>
<dbReference type="STRING" id="1123357.SAMN02745244_01482"/>
<dbReference type="AlphaFoldDB" id="A0A1M6FMI6"/>
<evidence type="ECO:0000313" key="2">
    <source>
        <dbReference type="Proteomes" id="UP000184512"/>
    </source>
</evidence>